<evidence type="ECO:0000256" key="3">
    <source>
        <dbReference type="ARBA" id="ARBA00004370"/>
    </source>
</evidence>
<evidence type="ECO:0008006" key="9">
    <source>
        <dbReference type="Google" id="ProtNLM"/>
    </source>
</evidence>
<evidence type="ECO:0000256" key="2">
    <source>
        <dbReference type="ARBA" id="ARBA00004240"/>
    </source>
</evidence>
<keyword evidence="6" id="KW-0472">Membrane</keyword>
<keyword evidence="4" id="KW-0256">Endoplasmic reticulum</keyword>
<evidence type="ECO:0000313" key="8">
    <source>
        <dbReference type="Proteomes" id="UP001338125"/>
    </source>
</evidence>
<keyword evidence="5" id="KW-0496">Mitochondrion</keyword>
<evidence type="ECO:0000256" key="4">
    <source>
        <dbReference type="ARBA" id="ARBA00022824"/>
    </source>
</evidence>
<evidence type="ECO:0000256" key="5">
    <source>
        <dbReference type="ARBA" id="ARBA00023128"/>
    </source>
</evidence>
<evidence type="ECO:0000256" key="6">
    <source>
        <dbReference type="ARBA" id="ARBA00023136"/>
    </source>
</evidence>
<evidence type="ECO:0000313" key="7">
    <source>
        <dbReference type="EMBL" id="KAK5992042.1"/>
    </source>
</evidence>
<dbReference type="Proteomes" id="UP001338125">
    <property type="component" value="Unassembled WGS sequence"/>
</dbReference>
<reference evidence="7 8" key="1">
    <citation type="submission" date="2024-01" db="EMBL/GenBank/DDBJ databases">
        <title>Complete genome of Cladobotryum mycophilum ATHUM6906.</title>
        <authorList>
            <person name="Christinaki A.C."/>
            <person name="Myridakis A.I."/>
            <person name="Kouvelis V.N."/>
        </authorList>
    </citation>
    <scope>NUCLEOTIDE SEQUENCE [LARGE SCALE GENOMIC DNA]</scope>
    <source>
        <strain evidence="7 8">ATHUM6906</strain>
    </source>
</reference>
<organism evidence="7 8">
    <name type="scientific">Cladobotryum mycophilum</name>
    <dbReference type="NCBI Taxonomy" id="491253"/>
    <lineage>
        <taxon>Eukaryota</taxon>
        <taxon>Fungi</taxon>
        <taxon>Dikarya</taxon>
        <taxon>Ascomycota</taxon>
        <taxon>Pezizomycotina</taxon>
        <taxon>Sordariomycetes</taxon>
        <taxon>Hypocreomycetidae</taxon>
        <taxon>Hypocreales</taxon>
        <taxon>Hypocreaceae</taxon>
        <taxon>Cladobotryum</taxon>
    </lineage>
</organism>
<dbReference type="EMBL" id="JAVFKD010000012">
    <property type="protein sequence ID" value="KAK5992042.1"/>
    <property type="molecule type" value="Genomic_DNA"/>
</dbReference>
<sequence>MSQSQPKPKVYRVRNLPIHVDRLLTRELLSQALPDLALRDIRIFSVAKVVDRWERQPTRTATVTFCRTPRVIEKKPRSLEWTVQLPGLPRPLIIDTHFLGMTPLNDVTEADHVYDCIAISGLSSHPFGSWQPHAGDKEFMWIRDELPTKLPGVRAILYGYDTTLVNSRSFQTIPDLALSFIAELKANGWTSLTAKPIMFLAHSLGGVINKP</sequence>
<proteinExistence type="predicted"/>
<evidence type="ECO:0000256" key="1">
    <source>
        <dbReference type="ARBA" id="ARBA00004173"/>
    </source>
</evidence>
<comment type="caution">
    <text evidence="7">The sequence shown here is derived from an EMBL/GenBank/DDBJ whole genome shotgun (WGS) entry which is preliminary data.</text>
</comment>
<gene>
    <name evidence="7" type="ORF">PT974_05438</name>
</gene>
<keyword evidence="8" id="KW-1185">Reference proteome</keyword>
<dbReference type="InterPro" id="IPR052374">
    <property type="entry name" value="SERAC1"/>
</dbReference>
<name>A0ABR0SJK9_9HYPO</name>
<dbReference type="PANTHER" id="PTHR48182">
    <property type="entry name" value="PROTEIN SERAC1"/>
    <property type="match status" value="1"/>
</dbReference>
<protein>
    <recommendedName>
        <fullName evidence="9">DUF676 domain-containing protein</fullName>
    </recommendedName>
</protein>
<comment type="subcellular location">
    <subcellularLocation>
        <location evidence="2">Endoplasmic reticulum</location>
    </subcellularLocation>
    <subcellularLocation>
        <location evidence="3">Membrane</location>
    </subcellularLocation>
    <subcellularLocation>
        <location evidence="1">Mitochondrion</location>
    </subcellularLocation>
</comment>
<accession>A0ABR0SJK9</accession>
<dbReference type="PANTHER" id="PTHR48182:SF2">
    <property type="entry name" value="PROTEIN SERAC1"/>
    <property type="match status" value="1"/>
</dbReference>